<sequence>MVFPVIAACTNGPLEPKLCDSLSGSIRSQGYQLDISVDEQGWLRSEGSRDGGVFIENGIQAATLMHGTSQGAAGLGPSGAAGIMIGSLIASKLARSNTRNAMESEAEARITPLRSALDGQCWSAWYNKAIGQALLHNGAAARETGGLVLSISPGVLLSADARSIRLISEIRLMQGRKAIYQGHVEVFSSPLDCGQDCLAEWARGEGHVLKRELIIVIYETVRILQRDWSTQHFSAVSSAEKTLRYQVGGMRYVERGRVLEVDESRHLFLSLRGWLKSYPISGESSL</sequence>
<keyword evidence="2" id="KW-1185">Reference proteome</keyword>
<proteinExistence type="predicted"/>
<organism evidence="1 2">
    <name type="scientific">Pseudomonas guineae</name>
    <dbReference type="NCBI Taxonomy" id="425504"/>
    <lineage>
        <taxon>Bacteria</taxon>
        <taxon>Pseudomonadati</taxon>
        <taxon>Pseudomonadota</taxon>
        <taxon>Gammaproteobacteria</taxon>
        <taxon>Pseudomonadales</taxon>
        <taxon>Pseudomonadaceae</taxon>
        <taxon>Pseudomonas</taxon>
    </lineage>
</organism>
<dbReference type="STRING" id="425504.SAMN05216206_3489"/>
<evidence type="ECO:0000313" key="2">
    <source>
        <dbReference type="Proteomes" id="UP000243606"/>
    </source>
</evidence>
<dbReference type="AlphaFoldDB" id="A0A1I3NIP7"/>
<gene>
    <name evidence="1" type="ORF">SAMN05216206_3489</name>
</gene>
<name>A0A1I3NIP7_9PSED</name>
<dbReference type="EMBL" id="FOQL01000005">
    <property type="protein sequence ID" value="SFJ09047.1"/>
    <property type="molecule type" value="Genomic_DNA"/>
</dbReference>
<protein>
    <submittedName>
        <fullName evidence="1">Uncharacterized protein</fullName>
    </submittedName>
</protein>
<reference evidence="2" key="1">
    <citation type="submission" date="2016-10" db="EMBL/GenBank/DDBJ databases">
        <authorList>
            <person name="Varghese N."/>
            <person name="Submissions S."/>
        </authorList>
    </citation>
    <scope>NUCLEOTIDE SEQUENCE [LARGE SCALE GENOMIC DNA]</scope>
    <source>
        <strain evidence="2">LMG 24016</strain>
    </source>
</reference>
<dbReference type="Proteomes" id="UP000243606">
    <property type="component" value="Unassembled WGS sequence"/>
</dbReference>
<accession>A0A1I3NIP7</accession>
<evidence type="ECO:0000313" key="1">
    <source>
        <dbReference type="EMBL" id="SFJ09047.1"/>
    </source>
</evidence>